<reference evidence="2" key="1">
    <citation type="submission" date="2016-12" db="EMBL/GenBank/DDBJ databases">
        <authorList>
            <person name="Varghese N."/>
            <person name="Submissions S."/>
        </authorList>
    </citation>
    <scope>NUCLEOTIDE SEQUENCE [LARGE SCALE GENOMIC DNA]</scope>
    <source>
        <strain evidence="2">DSM 45599</strain>
    </source>
</reference>
<name>A0A1N5ZRQ5_9ACTN</name>
<organism evidence="1 2">
    <name type="scientific">Micromonospora cremea</name>
    <dbReference type="NCBI Taxonomy" id="709881"/>
    <lineage>
        <taxon>Bacteria</taxon>
        <taxon>Bacillati</taxon>
        <taxon>Actinomycetota</taxon>
        <taxon>Actinomycetes</taxon>
        <taxon>Micromonosporales</taxon>
        <taxon>Micromonosporaceae</taxon>
        <taxon>Micromonospora</taxon>
    </lineage>
</organism>
<sequence length="70" mass="7400">MCGRAHPAIRRHDEQVRAARATAAVMVRPPKSVEVQLDLTREHLSAHAGLLATACGVPDLRAAVPSPPTA</sequence>
<gene>
    <name evidence="1" type="ORF">SAMN04489832_4335</name>
</gene>
<keyword evidence="2" id="KW-1185">Reference proteome</keyword>
<dbReference type="STRING" id="709881.SAMN04489832_4335"/>
<dbReference type="EMBL" id="FSQT01000002">
    <property type="protein sequence ID" value="SIN24448.1"/>
    <property type="molecule type" value="Genomic_DNA"/>
</dbReference>
<protein>
    <submittedName>
        <fullName evidence="1">Uncharacterized protein</fullName>
    </submittedName>
</protein>
<dbReference type="AlphaFoldDB" id="A0A1N5ZRQ5"/>
<accession>A0A1N5ZRQ5</accession>
<dbReference type="Proteomes" id="UP000185124">
    <property type="component" value="Unassembled WGS sequence"/>
</dbReference>
<evidence type="ECO:0000313" key="2">
    <source>
        <dbReference type="Proteomes" id="UP000185124"/>
    </source>
</evidence>
<evidence type="ECO:0000313" key="1">
    <source>
        <dbReference type="EMBL" id="SIN24448.1"/>
    </source>
</evidence>
<proteinExistence type="predicted"/>